<sequence>MKVTPLIVPFVGHYLYGVERVEVVPWAWNQVVMHEFGHYYDDVMLVQFSPLGQEIMNVLKVSEWDHRAREKFATALGMIAHRPWRYRPTNAIHRLVRPLVKD</sequence>
<protein>
    <submittedName>
        <fullName evidence="1">Uncharacterized protein</fullName>
    </submittedName>
</protein>
<organism evidence="1">
    <name type="scientific">viral metagenome</name>
    <dbReference type="NCBI Taxonomy" id="1070528"/>
    <lineage>
        <taxon>unclassified sequences</taxon>
        <taxon>metagenomes</taxon>
        <taxon>organismal metagenomes</taxon>
    </lineage>
</organism>
<evidence type="ECO:0000313" key="1">
    <source>
        <dbReference type="EMBL" id="QJA94220.1"/>
    </source>
</evidence>
<name>A0A6M3LH90_9ZZZZ</name>
<reference evidence="1" key="1">
    <citation type="submission" date="2020-03" db="EMBL/GenBank/DDBJ databases">
        <title>The deep terrestrial virosphere.</title>
        <authorList>
            <person name="Holmfeldt K."/>
            <person name="Nilsson E."/>
            <person name="Simone D."/>
            <person name="Lopez-Fernandez M."/>
            <person name="Wu X."/>
            <person name="de Brujin I."/>
            <person name="Lundin D."/>
            <person name="Andersson A."/>
            <person name="Bertilsson S."/>
            <person name="Dopson M."/>
        </authorList>
    </citation>
    <scope>NUCLEOTIDE SEQUENCE</scope>
    <source>
        <strain evidence="1">MM415B03931</strain>
    </source>
</reference>
<dbReference type="AlphaFoldDB" id="A0A6M3LH90"/>
<gene>
    <name evidence="1" type="ORF">MM415B03931_0008</name>
</gene>
<dbReference type="EMBL" id="MT143213">
    <property type="protein sequence ID" value="QJA94220.1"/>
    <property type="molecule type" value="Genomic_DNA"/>
</dbReference>
<proteinExistence type="predicted"/>
<accession>A0A6M3LH90</accession>